<dbReference type="EMBL" id="KZ995433">
    <property type="protein sequence ID" value="RKO90689.1"/>
    <property type="molecule type" value="Genomic_DNA"/>
</dbReference>
<evidence type="ECO:0000313" key="3">
    <source>
        <dbReference type="Proteomes" id="UP000269721"/>
    </source>
</evidence>
<evidence type="ECO:0008006" key="4">
    <source>
        <dbReference type="Google" id="ProtNLM"/>
    </source>
</evidence>
<dbReference type="InterPro" id="IPR025649">
    <property type="entry name" value="DUF4360"/>
</dbReference>
<organism evidence="2 3">
    <name type="scientific">Blyttiomyces helicus</name>
    <dbReference type="NCBI Taxonomy" id="388810"/>
    <lineage>
        <taxon>Eukaryota</taxon>
        <taxon>Fungi</taxon>
        <taxon>Fungi incertae sedis</taxon>
        <taxon>Chytridiomycota</taxon>
        <taxon>Chytridiomycota incertae sedis</taxon>
        <taxon>Chytridiomycetes</taxon>
        <taxon>Chytridiomycetes incertae sedis</taxon>
        <taxon>Blyttiomyces</taxon>
    </lineage>
</organism>
<gene>
    <name evidence="2" type="ORF">BDK51DRAFT_25448</name>
</gene>
<sequence>MLALAAIALLGVSAAAIPVENGGPNPADVFVESISYGGTGCPQGTVSQNFNDDRTGWTLIFDEFVANAGPGQPIFADRQNCQLSINVHLPAGWQYSVSTVDYRGFIQLDPNVIASQQSTYFFQGVLDSVSAKSQWVGPQDGYNYAVQDSFTTTSTVLSPCGGSAVVGIDTQIFVDNSRNHQGQGQMTTDSIDSKVTQIYSFNWFQC</sequence>
<keyword evidence="3" id="KW-1185">Reference proteome</keyword>
<reference evidence="3" key="1">
    <citation type="journal article" date="2018" name="Nat. Microbiol.">
        <title>Leveraging single-cell genomics to expand the fungal tree of life.</title>
        <authorList>
            <person name="Ahrendt S.R."/>
            <person name="Quandt C.A."/>
            <person name="Ciobanu D."/>
            <person name="Clum A."/>
            <person name="Salamov A."/>
            <person name="Andreopoulos B."/>
            <person name="Cheng J.F."/>
            <person name="Woyke T."/>
            <person name="Pelin A."/>
            <person name="Henrissat B."/>
            <person name="Reynolds N.K."/>
            <person name="Benny G.L."/>
            <person name="Smith M.E."/>
            <person name="James T.Y."/>
            <person name="Grigoriev I.V."/>
        </authorList>
    </citation>
    <scope>NUCLEOTIDE SEQUENCE [LARGE SCALE GENOMIC DNA]</scope>
</reference>
<dbReference type="Proteomes" id="UP000269721">
    <property type="component" value="Unassembled WGS sequence"/>
</dbReference>
<feature type="chain" id="PRO_5020714951" description="Secreted protein" evidence="1">
    <location>
        <begin position="17"/>
        <end position="206"/>
    </location>
</feature>
<accession>A0A4P9WDB6</accession>
<dbReference type="OrthoDB" id="152248at2759"/>
<feature type="signal peptide" evidence="1">
    <location>
        <begin position="1"/>
        <end position="16"/>
    </location>
</feature>
<name>A0A4P9WDB6_9FUNG</name>
<dbReference type="PANTHER" id="PTHR38847">
    <property type="match status" value="1"/>
</dbReference>
<proteinExistence type="predicted"/>
<dbReference type="Pfam" id="PF14273">
    <property type="entry name" value="DUF4360"/>
    <property type="match status" value="1"/>
</dbReference>
<evidence type="ECO:0000256" key="1">
    <source>
        <dbReference type="SAM" id="SignalP"/>
    </source>
</evidence>
<protein>
    <recommendedName>
        <fullName evidence="4">Secreted protein</fullName>
    </recommendedName>
</protein>
<dbReference type="PANTHER" id="PTHR38847:SF1">
    <property type="entry name" value="PSEUDOURIDINE SYNTHASE RSUA_RLUA-LIKE DOMAIN-CONTAINING PROTEIN"/>
    <property type="match status" value="1"/>
</dbReference>
<keyword evidence="1" id="KW-0732">Signal</keyword>
<dbReference type="AlphaFoldDB" id="A0A4P9WDB6"/>
<evidence type="ECO:0000313" key="2">
    <source>
        <dbReference type="EMBL" id="RKO90689.1"/>
    </source>
</evidence>